<dbReference type="Pfam" id="PF05035">
    <property type="entry name" value="DGOK"/>
    <property type="match status" value="1"/>
</dbReference>
<evidence type="ECO:0000313" key="2">
    <source>
        <dbReference type="Proteomes" id="UP000027190"/>
    </source>
</evidence>
<dbReference type="STRING" id="1280947.HY30_08775"/>
<evidence type="ECO:0008006" key="3">
    <source>
        <dbReference type="Google" id="ProtNLM"/>
    </source>
</evidence>
<dbReference type="InterPro" id="IPR042257">
    <property type="entry name" value="DGOK_C"/>
</dbReference>
<dbReference type="PATRIC" id="fig|1280947.3.peg.3190"/>
<accession>A0A062U4J2</accession>
<keyword evidence="2" id="KW-1185">Reference proteome</keyword>
<dbReference type="InterPro" id="IPR007729">
    <property type="entry name" value="DGOK"/>
</dbReference>
<dbReference type="eggNOG" id="COG3734">
    <property type="taxonomic scope" value="Bacteria"/>
</dbReference>
<dbReference type="GO" id="GO:0008671">
    <property type="term" value="F:2-dehydro-3-deoxygalactonokinase activity"/>
    <property type="evidence" value="ECO:0007669"/>
    <property type="project" value="InterPro"/>
</dbReference>
<dbReference type="Proteomes" id="UP000027190">
    <property type="component" value="Unassembled WGS sequence"/>
</dbReference>
<dbReference type="Gene3D" id="3.30.420.310">
    <property type="entry name" value="2-keto-3-deoxy-galactonokinase, C-terminal domain"/>
    <property type="match status" value="1"/>
</dbReference>
<dbReference type="AlphaFoldDB" id="A0A062U4J2"/>
<gene>
    <name evidence="1" type="ORF">HY30_08775</name>
</gene>
<dbReference type="OrthoDB" id="256574at2"/>
<reference evidence="1 2" key="1">
    <citation type="journal article" date="2014" name="Antonie Van Leeuwenhoek">
        <title>Hyphomonas beringensis sp. nov. and Hyphomonas chukchiensis sp. nov., isolated from surface seawater of the Bering Sea and Chukchi Sea.</title>
        <authorList>
            <person name="Li C."/>
            <person name="Lai Q."/>
            <person name="Li G."/>
            <person name="Dong C."/>
            <person name="Wang J."/>
            <person name="Liao Y."/>
            <person name="Shao Z."/>
        </authorList>
    </citation>
    <scope>NUCLEOTIDE SEQUENCE [LARGE SCALE GENOMIC DNA]</scope>
    <source>
        <strain evidence="1 2">BH-BN04-4</strain>
    </source>
</reference>
<comment type="caution">
    <text evidence="1">The sequence shown here is derived from an EMBL/GenBank/DDBJ whole genome shotgun (WGS) entry which is preliminary data.</text>
</comment>
<organism evidence="1 2">
    <name type="scientific">Hyphomonas chukchiensis</name>
    <dbReference type="NCBI Taxonomy" id="1280947"/>
    <lineage>
        <taxon>Bacteria</taxon>
        <taxon>Pseudomonadati</taxon>
        <taxon>Pseudomonadota</taxon>
        <taxon>Alphaproteobacteria</taxon>
        <taxon>Hyphomonadales</taxon>
        <taxon>Hyphomonadaceae</taxon>
        <taxon>Hyphomonas</taxon>
    </lineage>
</organism>
<protein>
    <recommendedName>
        <fullName evidence="3">2-dehydro-3-deoxygalactonokinase</fullName>
    </recommendedName>
</protein>
<sequence length="286" mass="30232">MNAPVSLIGVSWRAGRFEAWSFDEEGEVIASLVREGAADHGVAIQDMTRALVTEWLGADVKAPVIVCGETPGSSGKLLQVPALLSDLYDALTDFDGIHVVPGLRQLAPPDILLGQEVQLLGLGQLSGAVCLPGRHTKHVALEQGRVLDFSTEMTGEIQELLLSQGSLRVPVGIKPRFDAGIFRDWVERSLDTDDAASPFAVSAARLIGVLRPEHQVTALSGLLIGADVAAHYDPGDDVILVADGELAKAYGMALDALGASVEEYSAEEAMQDGLFEIAEEAGLLDA</sequence>
<proteinExistence type="predicted"/>
<evidence type="ECO:0000313" key="1">
    <source>
        <dbReference type="EMBL" id="KCZ55246.1"/>
    </source>
</evidence>
<dbReference type="GO" id="GO:0034194">
    <property type="term" value="P:D-galactonate catabolic process"/>
    <property type="evidence" value="ECO:0007669"/>
    <property type="project" value="InterPro"/>
</dbReference>
<name>A0A062U4J2_9PROT</name>
<dbReference type="EMBL" id="AWFG01000063">
    <property type="protein sequence ID" value="KCZ55246.1"/>
    <property type="molecule type" value="Genomic_DNA"/>
</dbReference>